<name>A0A396S7P9_9PSED</name>
<evidence type="ECO:0000313" key="3">
    <source>
        <dbReference type="Proteomes" id="UP000265745"/>
    </source>
</evidence>
<dbReference type="InterPro" id="IPR017850">
    <property type="entry name" value="Alkaline_phosphatase_core_sf"/>
</dbReference>
<organism evidence="2 3">
    <name type="scientific">Pseudomonas jilinensis</name>
    <dbReference type="NCBI Taxonomy" id="2078689"/>
    <lineage>
        <taxon>Bacteria</taxon>
        <taxon>Pseudomonadati</taxon>
        <taxon>Pseudomonadota</taxon>
        <taxon>Gammaproteobacteria</taxon>
        <taxon>Pseudomonadales</taxon>
        <taxon>Pseudomonadaceae</taxon>
        <taxon>Pseudomonas</taxon>
    </lineage>
</organism>
<dbReference type="OrthoDB" id="6965261at2"/>
<dbReference type="Gene3D" id="3.40.720.10">
    <property type="entry name" value="Alkaline Phosphatase, subunit A"/>
    <property type="match status" value="1"/>
</dbReference>
<gene>
    <name evidence="2" type="primary">bcsG</name>
    <name evidence="2" type="ORF">C2846_03455</name>
</gene>
<evidence type="ECO:0000256" key="1">
    <source>
        <dbReference type="SAM" id="Phobius"/>
    </source>
</evidence>
<dbReference type="Proteomes" id="UP000265745">
    <property type="component" value="Unassembled WGS sequence"/>
</dbReference>
<sequence length="547" mass="62090">MSNYELPAVAAQSESRWTGLGLWNLYFLLKLVLYWLGYLNLQLLPNLAFAAFLLFPLGWRPLRILRTLIAIPIGVALFYQDTWFPPFSRLLEQPGVLDFSWMYMLELLERFINWQLSALILVMLVVYLYLQHWVRLTTFTVLGLGWLSLQQFTDFTPFNQPVLAQIPGAELAVLTQPGQAPRAEPDTPTLNSYLQDFYNREAERFIDFSEVATPAEPFDLLLLNVCSLAWDDLSAVGLKENRLFEQMDVIFDNFNSATAYSGPAAIRLLRAGCGQSSHERLYASTPEQCFLMDQLRQLGFNNNVLLNHNGQFDNFIGDVRAQGNLPEPQLDTAGMQRAVVSFDSSPIWRDREVLARWWQQRENRADESVALFYNTTTLHDGNRMVLPNGSTRRADYQELANTLVNDLAAFIQQLERSGRRIVVMIVPEHGANLHGDRMQISGMREIPSQAITHVPVAIKFIGMDIEARNQPARIGGQSSYLALAEIIHRLHAAGPDSPLAWDSLLADLPETPWVAENSGTVVLEYDGKPYVRIKENGTWLPYPARFP</sequence>
<comment type="caution">
    <text evidence="2">The sequence shown here is derived from an EMBL/GenBank/DDBJ whole genome shotgun (WGS) entry which is preliminary data.</text>
</comment>
<keyword evidence="3" id="KW-1185">Reference proteome</keyword>
<dbReference type="RefSeq" id="WP_119700669.1">
    <property type="nucleotide sequence ID" value="NZ_QJSA01000002.1"/>
</dbReference>
<dbReference type="EMBL" id="QJSA01000002">
    <property type="protein sequence ID" value="RHW22694.1"/>
    <property type="molecule type" value="Genomic_DNA"/>
</dbReference>
<dbReference type="AlphaFoldDB" id="A0A396S7P9"/>
<feature type="transmembrane region" description="Helical" evidence="1">
    <location>
        <begin position="64"/>
        <end position="80"/>
    </location>
</feature>
<dbReference type="InterPro" id="IPR017744">
    <property type="entry name" value="BcsG"/>
</dbReference>
<keyword evidence="1" id="KW-0472">Membrane</keyword>
<protein>
    <submittedName>
        <fullName evidence="2">Cellulose biosynthesis protein BcsG</fullName>
    </submittedName>
</protein>
<keyword evidence="1" id="KW-0812">Transmembrane</keyword>
<evidence type="ECO:0000313" key="2">
    <source>
        <dbReference type="EMBL" id="RHW22694.1"/>
    </source>
</evidence>
<dbReference type="Pfam" id="PF11658">
    <property type="entry name" value="CBP_BcsG"/>
    <property type="match status" value="1"/>
</dbReference>
<keyword evidence="1" id="KW-1133">Transmembrane helix</keyword>
<proteinExistence type="predicted"/>
<reference evidence="2 3" key="1">
    <citation type="submission" date="2018-06" db="EMBL/GenBank/DDBJ databases">
        <title>Pseudomonas jilinensis sp. nov., isolated from the production water of Jilin Oilfield in China.</title>
        <authorList>
            <person name="Wang J."/>
        </authorList>
    </citation>
    <scope>NUCLEOTIDE SEQUENCE [LARGE SCALE GENOMIC DNA]</scope>
    <source>
        <strain evidence="2 3">JS15-10A1</strain>
    </source>
</reference>
<feature type="transmembrane region" description="Helical" evidence="1">
    <location>
        <begin position="111"/>
        <end position="130"/>
    </location>
</feature>
<accession>A0A396S7P9</accession>
<dbReference type="NCBIfam" id="TIGR03368">
    <property type="entry name" value="cellulose_yhjU"/>
    <property type="match status" value="1"/>
</dbReference>